<proteinExistence type="predicted"/>
<dbReference type="EMBL" id="CAICTM010001128">
    <property type="protein sequence ID" value="CAB9520738.1"/>
    <property type="molecule type" value="Genomic_DNA"/>
</dbReference>
<name>A0A9N8HS33_9STRA</name>
<keyword evidence="2" id="KW-0472">Membrane</keyword>
<evidence type="ECO:0000256" key="2">
    <source>
        <dbReference type="SAM" id="Phobius"/>
    </source>
</evidence>
<dbReference type="Pfam" id="PF12450">
    <property type="entry name" value="vWF_A"/>
    <property type="match status" value="1"/>
</dbReference>
<dbReference type="SUPFAM" id="SSF53300">
    <property type="entry name" value="vWA-like"/>
    <property type="match status" value="1"/>
</dbReference>
<keyword evidence="5" id="KW-1185">Reference proteome</keyword>
<keyword evidence="2" id="KW-1133">Transmembrane helix</keyword>
<dbReference type="PANTHER" id="PTHR10166">
    <property type="entry name" value="VOLTAGE-DEPENDENT CALCIUM CHANNEL SUBUNIT ALPHA-2/DELTA-RELATED"/>
    <property type="match status" value="1"/>
</dbReference>
<evidence type="ECO:0000313" key="4">
    <source>
        <dbReference type="EMBL" id="CAB9520738.1"/>
    </source>
</evidence>
<dbReference type="InterPro" id="IPR036465">
    <property type="entry name" value="vWFA_dom_sf"/>
</dbReference>
<reference evidence="4" key="1">
    <citation type="submission" date="2020-06" db="EMBL/GenBank/DDBJ databases">
        <authorList>
            <consortium name="Plant Systems Biology data submission"/>
        </authorList>
    </citation>
    <scope>NUCLEOTIDE SEQUENCE</scope>
    <source>
        <strain evidence="4">D6</strain>
    </source>
</reference>
<dbReference type="Proteomes" id="UP001153069">
    <property type="component" value="Unassembled WGS sequence"/>
</dbReference>
<feature type="domain" description="VWFA" evidence="3">
    <location>
        <begin position="232"/>
        <end position="411"/>
    </location>
</feature>
<dbReference type="PANTHER" id="PTHR10166:SF37">
    <property type="entry name" value="STOLID, ISOFORM H"/>
    <property type="match status" value="1"/>
</dbReference>
<dbReference type="Pfam" id="PF13519">
    <property type="entry name" value="VWA_2"/>
    <property type="match status" value="1"/>
</dbReference>
<evidence type="ECO:0000259" key="3">
    <source>
        <dbReference type="PROSITE" id="PS50234"/>
    </source>
</evidence>
<dbReference type="Pfam" id="PF12034">
    <property type="entry name" value="YfbK_C"/>
    <property type="match status" value="1"/>
</dbReference>
<organism evidence="4 5">
    <name type="scientific">Seminavis robusta</name>
    <dbReference type="NCBI Taxonomy" id="568900"/>
    <lineage>
        <taxon>Eukaryota</taxon>
        <taxon>Sar</taxon>
        <taxon>Stramenopiles</taxon>
        <taxon>Ochrophyta</taxon>
        <taxon>Bacillariophyta</taxon>
        <taxon>Bacillariophyceae</taxon>
        <taxon>Bacillariophycidae</taxon>
        <taxon>Naviculales</taxon>
        <taxon>Naviculaceae</taxon>
        <taxon>Seminavis</taxon>
    </lineage>
</organism>
<comment type="caution">
    <text evidence="4">The sequence shown here is derived from an EMBL/GenBank/DDBJ whole genome shotgun (WGS) entry which is preliminary data.</text>
</comment>
<evidence type="ECO:0000313" key="5">
    <source>
        <dbReference type="Proteomes" id="UP001153069"/>
    </source>
</evidence>
<keyword evidence="2" id="KW-0812">Transmembrane</keyword>
<dbReference type="OrthoDB" id="299997at2759"/>
<dbReference type="Gene3D" id="3.40.50.410">
    <property type="entry name" value="von Willebrand factor, type A domain"/>
    <property type="match status" value="1"/>
</dbReference>
<evidence type="ECO:0000256" key="1">
    <source>
        <dbReference type="SAM" id="MobiDB-lite"/>
    </source>
</evidence>
<feature type="compositionally biased region" description="Low complexity" evidence="1">
    <location>
        <begin position="66"/>
        <end position="81"/>
    </location>
</feature>
<dbReference type="PROSITE" id="PS50234">
    <property type="entry name" value="VWFA"/>
    <property type="match status" value="1"/>
</dbReference>
<gene>
    <name evidence="4" type="ORF">SEMRO_1130_G244480.1</name>
</gene>
<dbReference type="AlphaFoldDB" id="A0A9N8HS33"/>
<feature type="region of interest" description="Disordered" evidence="1">
    <location>
        <begin position="61"/>
        <end position="97"/>
    </location>
</feature>
<protein>
    <submittedName>
        <fullName evidence="4">Trypsin inhibitor heavy chain H2</fullName>
    </submittedName>
</protein>
<sequence length="617" mass="68177">MSSDREINSRAHEAPAWWQRYAQHCLLAIFLAGAVVLIVTNRSQEPKFQSDRFVSDLYSGRLNMASPGPSESPSDSPSGYPNMQPSAGPSGMPMGASLMDLEGSYMQSMSHSSTQQVHGFALGGDSFESKQENAIKQTSKEPVSTFSVDVDTSSYSYARRHLKKWSMPPPESIKIEELINYFDYDYPQPEDKSVPFETSVAVSDSPWNKGRKLLHIGIKGYDVDPETRPFSNIVFLVDVSGSMGSPDKLPLAKEAIEMLLSKSLLPEDLVSIVTYANNVNVPLYPTPAAQKDKILKVLSSLRAGGGTWGGGGLEKAYELAEKNFDKDAVNRIMLVTDGDFNIGKMDTASLQKYVEGKRKTGIFLSVLGFGMGNYKDTTMKALANHGNGVASYIDALEEAEKVMVTEASSTVFPIAKDVKVQVEFNPAMVAEYRLVGYEKRLLKREDFNNDKVDAGDIGSGHTVTAMYEITPVGSKDGLVFDELRYGKKASREMQESDGGNNQALDQEYAFVKMRYKLPDESESKLISKPVSVEDHMDKLVAMGGPKVQTVMQEFQFATAVASFAQLLKGSDTMNDSMDYEKVIEMAEANMGDDPHRYRKEFINLVRTAKRMGQEQDL</sequence>
<dbReference type="SMART" id="SM00327">
    <property type="entry name" value="VWA"/>
    <property type="match status" value="1"/>
</dbReference>
<dbReference type="InterPro" id="IPR051173">
    <property type="entry name" value="Ca_channel_alpha-2/delta"/>
</dbReference>
<dbReference type="InterPro" id="IPR002035">
    <property type="entry name" value="VWF_A"/>
</dbReference>
<dbReference type="InterPro" id="IPR021908">
    <property type="entry name" value="YfbK_C"/>
</dbReference>
<feature type="transmembrane region" description="Helical" evidence="2">
    <location>
        <begin position="21"/>
        <end position="40"/>
    </location>
</feature>
<dbReference type="InterPro" id="IPR022156">
    <property type="entry name" value="Uncharacterised_YfbK_N"/>
</dbReference>
<accession>A0A9N8HS33</accession>